<dbReference type="InterPro" id="IPR029063">
    <property type="entry name" value="SAM-dependent_MTases_sf"/>
</dbReference>
<evidence type="ECO:0000256" key="4">
    <source>
        <dbReference type="ARBA" id="ARBA00022490"/>
    </source>
</evidence>
<gene>
    <name evidence="8" type="ORF">LRAMOSA09692</name>
</gene>
<comment type="similarity">
    <text evidence="2">Belongs to the methyltransferase superfamily. L-isoaspartyl/D-aspartyl protein methyltransferase family.</text>
</comment>
<dbReference type="SUPFAM" id="SSF53335">
    <property type="entry name" value="S-adenosyl-L-methionine-dependent methyltransferases"/>
    <property type="match status" value="1"/>
</dbReference>
<name>A0A077WJ49_9FUNG</name>
<comment type="subcellular location">
    <subcellularLocation>
        <location evidence="1">Cytoplasm</location>
    </subcellularLocation>
</comment>
<dbReference type="GO" id="GO:0004719">
    <property type="term" value="F:protein-L-isoaspartate (D-aspartate) O-methyltransferase activity"/>
    <property type="evidence" value="ECO:0007669"/>
    <property type="project" value="UniProtKB-EC"/>
</dbReference>
<dbReference type="GO" id="GO:0005737">
    <property type="term" value="C:cytoplasm"/>
    <property type="evidence" value="ECO:0007669"/>
    <property type="project" value="UniProtKB-SubCell"/>
</dbReference>
<proteinExistence type="inferred from homology"/>
<dbReference type="CDD" id="cd02440">
    <property type="entry name" value="AdoMet_MTases"/>
    <property type="match status" value="1"/>
</dbReference>
<evidence type="ECO:0000256" key="1">
    <source>
        <dbReference type="ARBA" id="ARBA00004496"/>
    </source>
</evidence>
<dbReference type="Gene3D" id="3.40.50.150">
    <property type="entry name" value="Vaccinia Virus protein VP39"/>
    <property type="match status" value="1"/>
</dbReference>
<sequence>MLCVRYIVRSHGHCVCVGSFMQLFGRTLYATGWEYGELFVSLSHSHRLLLRRYTVIVSSFNMAWRCTGKSNMELVENLKQAGIITKQRVVDAMNKIDRGDYAPRGAYLDEPQSIGYGATISAPHMHGYALDMMEEYLQPGMRALDVGSGSGYLTACMAEMVGPEGQVIGIEHIEQLVEASERNLSKEHPDWLENGRVKFVAGDGRKGYPEGEFYDCIHVGAASSDKPTELLQQLKSPGRCFVPVGGMLQKIIVYDKDKQGNIREKPEMGVMYVPLTDKNKQYPGGF</sequence>
<evidence type="ECO:0000256" key="7">
    <source>
        <dbReference type="ARBA" id="ARBA00022691"/>
    </source>
</evidence>
<dbReference type="NCBIfam" id="TIGR00080">
    <property type="entry name" value="pimt"/>
    <property type="match status" value="1"/>
</dbReference>
<protein>
    <recommendedName>
        <fullName evidence="3">protein-L-isoaspartate(D-aspartate) O-methyltransferase</fullName>
        <ecNumber evidence="3">2.1.1.77</ecNumber>
    </recommendedName>
</protein>
<dbReference type="PANTHER" id="PTHR11579:SF0">
    <property type="entry name" value="PROTEIN-L-ISOASPARTATE(D-ASPARTATE) O-METHYLTRANSFERASE"/>
    <property type="match status" value="1"/>
</dbReference>
<dbReference type="EMBL" id="LK023323">
    <property type="protein sequence ID" value="CDS07169.1"/>
    <property type="molecule type" value="Genomic_DNA"/>
</dbReference>
<keyword evidence="6" id="KW-0808">Transferase</keyword>
<dbReference type="OrthoDB" id="73890at2759"/>
<dbReference type="EC" id="2.1.1.77" evidence="3"/>
<accession>A0A077WJ49</accession>
<dbReference type="InterPro" id="IPR000682">
    <property type="entry name" value="PCMT"/>
</dbReference>
<keyword evidence="4" id="KW-0963">Cytoplasm</keyword>
<keyword evidence="7" id="KW-0949">S-adenosyl-L-methionine</keyword>
<evidence type="ECO:0000313" key="8">
    <source>
        <dbReference type="EMBL" id="CDS07169.1"/>
    </source>
</evidence>
<dbReference type="AlphaFoldDB" id="A0A077WJ49"/>
<keyword evidence="5" id="KW-0489">Methyltransferase</keyword>
<evidence type="ECO:0000256" key="5">
    <source>
        <dbReference type="ARBA" id="ARBA00022603"/>
    </source>
</evidence>
<dbReference type="GO" id="GO:0032259">
    <property type="term" value="P:methylation"/>
    <property type="evidence" value="ECO:0007669"/>
    <property type="project" value="UniProtKB-KW"/>
</dbReference>
<dbReference type="Pfam" id="PF01135">
    <property type="entry name" value="PCMT"/>
    <property type="match status" value="1"/>
</dbReference>
<evidence type="ECO:0000256" key="3">
    <source>
        <dbReference type="ARBA" id="ARBA00011890"/>
    </source>
</evidence>
<dbReference type="FunFam" id="3.40.50.150:FF:000027">
    <property type="entry name" value="Protein-L-isoaspartate O-methyltransferase"/>
    <property type="match status" value="1"/>
</dbReference>
<organism evidence="8">
    <name type="scientific">Lichtheimia ramosa</name>
    <dbReference type="NCBI Taxonomy" id="688394"/>
    <lineage>
        <taxon>Eukaryota</taxon>
        <taxon>Fungi</taxon>
        <taxon>Fungi incertae sedis</taxon>
        <taxon>Mucoromycota</taxon>
        <taxon>Mucoromycotina</taxon>
        <taxon>Mucoromycetes</taxon>
        <taxon>Mucorales</taxon>
        <taxon>Lichtheimiaceae</taxon>
        <taxon>Lichtheimia</taxon>
    </lineage>
</organism>
<reference evidence="8" key="1">
    <citation type="journal article" date="2014" name="Genome Announc.">
        <title>De novo whole-genome sequence and genome annotation of Lichtheimia ramosa.</title>
        <authorList>
            <person name="Linde J."/>
            <person name="Schwartze V."/>
            <person name="Binder U."/>
            <person name="Lass-Florl C."/>
            <person name="Voigt K."/>
            <person name="Horn F."/>
        </authorList>
    </citation>
    <scope>NUCLEOTIDE SEQUENCE</scope>
    <source>
        <strain evidence="8">JMRC FSU:6197</strain>
    </source>
</reference>
<dbReference type="PANTHER" id="PTHR11579">
    <property type="entry name" value="PROTEIN-L-ISOASPARTATE O-METHYLTRANSFERASE"/>
    <property type="match status" value="1"/>
</dbReference>
<evidence type="ECO:0000256" key="6">
    <source>
        <dbReference type="ARBA" id="ARBA00022679"/>
    </source>
</evidence>
<evidence type="ECO:0000256" key="2">
    <source>
        <dbReference type="ARBA" id="ARBA00005369"/>
    </source>
</evidence>